<evidence type="ECO:0000256" key="2">
    <source>
        <dbReference type="SAM" id="Phobius"/>
    </source>
</evidence>
<keyword evidence="2" id="KW-0472">Membrane</keyword>
<keyword evidence="4" id="KW-1185">Reference proteome</keyword>
<comment type="caution">
    <text evidence="3">The sequence shown here is derived from an EMBL/GenBank/DDBJ whole genome shotgun (WGS) entry which is preliminary data.</text>
</comment>
<proteinExistence type="predicted"/>
<sequence>MSDPREPHDEPVDPGPEELGSAGPWRNVPRPTPEELVTPTEPGTLEAPRMPTAVKVGGIALVAVLLLLAAWLGLTLGGSGEPEPSPTPTVEETPWELAPPVTIGNLVQGETTTTPRGTQGDRDIVRSDYSDGTNKVVLLLSRPEDDLASYLKDTGIEKTEPVGDTTCGFSVDNNNIPVCARLVDNTAITVAGLTDQKFPELATLVNSFYSAMQ</sequence>
<evidence type="ECO:0000313" key="3">
    <source>
        <dbReference type="EMBL" id="RMB61494.1"/>
    </source>
</evidence>
<keyword evidence="2" id="KW-0812">Transmembrane</keyword>
<feature type="compositionally biased region" description="Polar residues" evidence="1">
    <location>
        <begin position="108"/>
        <end position="117"/>
    </location>
</feature>
<name>A0A3M0G965_9ACTN</name>
<accession>A0A3M0G965</accession>
<dbReference type="EMBL" id="REFW01000001">
    <property type="protein sequence ID" value="RMB61494.1"/>
    <property type="molecule type" value="Genomic_DNA"/>
</dbReference>
<evidence type="ECO:0000313" key="4">
    <source>
        <dbReference type="Proteomes" id="UP000275256"/>
    </source>
</evidence>
<feature type="compositionally biased region" description="Basic and acidic residues" evidence="1">
    <location>
        <begin position="1"/>
        <end position="11"/>
    </location>
</feature>
<keyword evidence="2" id="KW-1133">Transmembrane helix</keyword>
<reference evidence="3 4" key="1">
    <citation type="submission" date="2018-10" db="EMBL/GenBank/DDBJ databases">
        <title>Tessaracoccus antarcticuss sp. nov., isolated from sediment.</title>
        <authorList>
            <person name="Zhou L.Y."/>
            <person name="Du Z.J."/>
        </authorList>
    </citation>
    <scope>NUCLEOTIDE SEQUENCE [LARGE SCALE GENOMIC DNA]</scope>
    <source>
        <strain evidence="3 4">JDX10</strain>
    </source>
</reference>
<feature type="region of interest" description="Disordered" evidence="1">
    <location>
        <begin position="1"/>
        <end position="48"/>
    </location>
</feature>
<feature type="region of interest" description="Disordered" evidence="1">
    <location>
        <begin position="106"/>
        <end position="128"/>
    </location>
</feature>
<dbReference type="AlphaFoldDB" id="A0A3M0G965"/>
<feature type="compositionally biased region" description="Basic and acidic residues" evidence="1">
    <location>
        <begin position="119"/>
        <end position="128"/>
    </location>
</feature>
<evidence type="ECO:0000256" key="1">
    <source>
        <dbReference type="SAM" id="MobiDB-lite"/>
    </source>
</evidence>
<dbReference type="Proteomes" id="UP000275256">
    <property type="component" value="Unassembled WGS sequence"/>
</dbReference>
<feature type="transmembrane region" description="Helical" evidence="2">
    <location>
        <begin position="56"/>
        <end position="74"/>
    </location>
</feature>
<feature type="compositionally biased region" description="Low complexity" evidence="1">
    <location>
        <begin position="34"/>
        <end position="46"/>
    </location>
</feature>
<gene>
    <name evidence="3" type="ORF">EAX62_02285</name>
</gene>
<organism evidence="3 4">
    <name type="scientific">Tessaracoccus antarcticus</name>
    <dbReference type="NCBI Taxonomy" id="2479848"/>
    <lineage>
        <taxon>Bacteria</taxon>
        <taxon>Bacillati</taxon>
        <taxon>Actinomycetota</taxon>
        <taxon>Actinomycetes</taxon>
        <taxon>Propionibacteriales</taxon>
        <taxon>Propionibacteriaceae</taxon>
        <taxon>Tessaracoccus</taxon>
    </lineage>
</organism>
<dbReference type="RefSeq" id="WP_121900041.1">
    <property type="nucleotide sequence ID" value="NZ_REFW01000001.1"/>
</dbReference>
<protein>
    <submittedName>
        <fullName evidence="3">Uncharacterized protein</fullName>
    </submittedName>
</protein>
<dbReference type="OrthoDB" id="3734109at2"/>